<evidence type="ECO:0000256" key="6">
    <source>
        <dbReference type="ARBA" id="ARBA00022676"/>
    </source>
</evidence>
<dbReference type="InterPro" id="IPR003835">
    <property type="entry name" value="Glyco_trans_19"/>
</dbReference>
<dbReference type="AlphaFoldDB" id="A0A517YI84"/>
<accession>A0A517YI84</accession>
<dbReference type="GO" id="GO:0009245">
    <property type="term" value="P:lipid A biosynthetic process"/>
    <property type="evidence" value="ECO:0007669"/>
    <property type="project" value="UniProtKB-UniRule"/>
</dbReference>
<keyword evidence="8" id="KW-0443">Lipid metabolism</keyword>
<reference evidence="11 12" key="1">
    <citation type="submission" date="2019-02" db="EMBL/GenBank/DDBJ databases">
        <title>Deep-cultivation of Planctomycetes and their phenomic and genomic characterization uncovers novel biology.</title>
        <authorList>
            <person name="Wiegand S."/>
            <person name="Jogler M."/>
            <person name="Boedeker C."/>
            <person name="Pinto D."/>
            <person name="Vollmers J."/>
            <person name="Rivas-Marin E."/>
            <person name="Kohn T."/>
            <person name="Peeters S.H."/>
            <person name="Heuer A."/>
            <person name="Rast P."/>
            <person name="Oberbeckmann S."/>
            <person name="Bunk B."/>
            <person name="Jeske O."/>
            <person name="Meyerdierks A."/>
            <person name="Storesund J.E."/>
            <person name="Kallscheuer N."/>
            <person name="Luecker S."/>
            <person name="Lage O.M."/>
            <person name="Pohl T."/>
            <person name="Merkel B.J."/>
            <person name="Hornburger P."/>
            <person name="Mueller R.-W."/>
            <person name="Bruemmer F."/>
            <person name="Labrenz M."/>
            <person name="Spormann A.M."/>
            <person name="Op den Camp H."/>
            <person name="Overmann J."/>
            <person name="Amann R."/>
            <person name="Jetten M.S.M."/>
            <person name="Mascher T."/>
            <person name="Medema M.H."/>
            <person name="Devos D.P."/>
            <person name="Kaster A.-K."/>
            <person name="Ovreas L."/>
            <person name="Rohde M."/>
            <person name="Galperin M.Y."/>
            <person name="Jogler C."/>
        </authorList>
    </citation>
    <scope>NUCLEOTIDE SEQUENCE [LARGE SCALE GENOMIC DNA]</scope>
    <source>
        <strain evidence="11 12">ETA_A8</strain>
    </source>
</reference>
<keyword evidence="6 11" id="KW-0328">Glycosyltransferase</keyword>
<evidence type="ECO:0000256" key="2">
    <source>
        <dbReference type="ARBA" id="ARBA00012687"/>
    </source>
</evidence>
<evidence type="ECO:0000256" key="7">
    <source>
        <dbReference type="ARBA" id="ARBA00022679"/>
    </source>
</evidence>
<evidence type="ECO:0000256" key="3">
    <source>
        <dbReference type="ARBA" id="ARBA00020902"/>
    </source>
</evidence>
<dbReference type="GO" id="GO:0005543">
    <property type="term" value="F:phospholipid binding"/>
    <property type="evidence" value="ECO:0007669"/>
    <property type="project" value="TreeGrafter"/>
</dbReference>
<dbReference type="OrthoDB" id="9801642at2"/>
<keyword evidence="4" id="KW-0444">Lipid biosynthesis</keyword>
<keyword evidence="5" id="KW-0441">Lipid A biosynthesis</keyword>
<dbReference type="EC" id="2.4.1.182" evidence="2 10"/>
<evidence type="ECO:0000313" key="11">
    <source>
        <dbReference type="EMBL" id="QDU29921.1"/>
    </source>
</evidence>
<dbReference type="PANTHER" id="PTHR30372:SF4">
    <property type="entry name" value="LIPID-A-DISACCHARIDE SYNTHASE, MITOCHONDRIAL-RELATED"/>
    <property type="match status" value="1"/>
</dbReference>
<proteinExistence type="predicted"/>
<evidence type="ECO:0000256" key="8">
    <source>
        <dbReference type="ARBA" id="ARBA00023098"/>
    </source>
</evidence>
<evidence type="ECO:0000256" key="5">
    <source>
        <dbReference type="ARBA" id="ARBA00022556"/>
    </source>
</evidence>
<comment type="function">
    <text evidence="1">Condensation of UDP-2,3-diacylglucosamine and 2,3-diacylglucosamine-1-phosphate to form lipid A disaccharide, a precursor of lipid A, a phosphorylated glycolipid that anchors the lipopolysaccharide to the outer membrane of the cell.</text>
</comment>
<comment type="catalytic activity">
    <reaction evidence="9">
        <text>a lipid X + a UDP-2-N,3-O-bis[(3R)-3-hydroxyacyl]-alpha-D-glucosamine = a lipid A disaccharide + UDP + H(+)</text>
        <dbReference type="Rhea" id="RHEA:67828"/>
        <dbReference type="ChEBI" id="CHEBI:15378"/>
        <dbReference type="ChEBI" id="CHEBI:58223"/>
        <dbReference type="ChEBI" id="CHEBI:137748"/>
        <dbReference type="ChEBI" id="CHEBI:176338"/>
        <dbReference type="ChEBI" id="CHEBI:176343"/>
        <dbReference type="EC" id="2.4.1.182"/>
    </reaction>
</comment>
<organism evidence="11 12">
    <name type="scientific">Anatilimnocola aggregata</name>
    <dbReference type="NCBI Taxonomy" id="2528021"/>
    <lineage>
        <taxon>Bacteria</taxon>
        <taxon>Pseudomonadati</taxon>
        <taxon>Planctomycetota</taxon>
        <taxon>Planctomycetia</taxon>
        <taxon>Pirellulales</taxon>
        <taxon>Pirellulaceae</taxon>
        <taxon>Anatilimnocola</taxon>
    </lineage>
</organism>
<keyword evidence="12" id="KW-1185">Reference proteome</keyword>
<dbReference type="GO" id="GO:0008915">
    <property type="term" value="F:lipid-A-disaccharide synthase activity"/>
    <property type="evidence" value="ECO:0007669"/>
    <property type="project" value="UniProtKB-UniRule"/>
</dbReference>
<gene>
    <name evidence="11" type="ORF">ETAA8_50380</name>
</gene>
<evidence type="ECO:0000256" key="1">
    <source>
        <dbReference type="ARBA" id="ARBA00002056"/>
    </source>
</evidence>
<dbReference type="SUPFAM" id="SSF53756">
    <property type="entry name" value="UDP-Glycosyltransferase/glycogen phosphorylase"/>
    <property type="match status" value="1"/>
</dbReference>
<dbReference type="GO" id="GO:0016020">
    <property type="term" value="C:membrane"/>
    <property type="evidence" value="ECO:0007669"/>
    <property type="project" value="GOC"/>
</dbReference>
<dbReference type="RefSeq" id="WP_145094517.1">
    <property type="nucleotide sequence ID" value="NZ_CP036274.1"/>
</dbReference>
<evidence type="ECO:0000256" key="9">
    <source>
        <dbReference type="ARBA" id="ARBA00048975"/>
    </source>
</evidence>
<dbReference type="PANTHER" id="PTHR30372">
    <property type="entry name" value="LIPID-A-DISACCHARIDE SYNTHASE"/>
    <property type="match status" value="1"/>
</dbReference>
<dbReference type="NCBIfam" id="TIGR00215">
    <property type="entry name" value="lpxB"/>
    <property type="match status" value="1"/>
</dbReference>
<dbReference type="Proteomes" id="UP000315017">
    <property type="component" value="Chromosome"/>
</dbReference>
<dbReference type="EMBL" id="CP036274">
    <property type="protein sequence ID" value="QDU29921.1"/>
    <property type="molecule type" value="Genomic_DNA"/>
</dbReference>
<evidence type="ECO:0000256" key="4">
    <source>
        <dbReference type="ARBA" id="ARBA00022516"/>
    </source>
</evidence>
<sequence length="404" mass="45345">MKLFFSVGEPSGDLHGANLIRQLEHKAGKVETLGLGGPRMRAAGCHLLRDMTDLAIMGLVPALAKLPQFLKLLAQVEQSLKTERPDAVVLIDYPGFNWHVAKKAKALGIPVVYYGLPQLWAWLSWRVEKVRKYIDHPLCKLPFEEAWFRAQGCPKTTYVGHPYFDELKTQKLDEQFLAQFKQGSQRLVTILPGSRRSEVTKNFASQVRAAELIHRAVPDVRFAVASYNQQQAAMAMKILGQTRLPLTIIPGKTAELIHAATCTLAVSGSVSLELLYHAKPTVVQYTLPMLTYYAMKALVRVNYMSLVNLLTTDELHPRNKLKYDRHSPQHAKALFPEYPDWRDRSADVASHAIEWLQDEPGRLALVRKLEDLRSTLAIGGASANAADYILNNVVKIQQTYTRAA</sequence>
<dbReference type="Pfam" id="PF02684">
    <property type="entry name" value="LpxB"/>
    <property type="match status" value="1"/>
</dbReference>
<evidence type="ECO:0000256" key="10">
    <source>
        <dbReference type="NCBIfam" id="TIGR00215"/>
    </source>
</evidence>
<evidence type="ECO:0000313" key="12">
    <source>
        <dbReference type="Proteomes" id="UP000315017"/>
    </source>
</evidence>
<protein>
    <recommendedName>
        <fullName evidence="3 10">Lipid-A-disaccharide synthase</fullName>
        <ecNumber evidence="2 10">2.4.1.182</ecNumber>
    </recommendedName>
</protein>
<keyword evidence="7 11" id="KW-0808">Transferase</keyword>
<dbReference type="KEGG" id="aagg:ETAA8_50380"/>
<name>A0A517YI84_9BACT</name>